<reference evidence="3" key="1">
    <citation type="submission" date="2025-08" db="UniProtKB">
        <authorList>
            <consortium name="RefSeq"/>
        </authorList>
    </citation>
    <scope>IDENTIFICATION</scope>
</reference>
<feature type="region of interest" description="Disordered" evidence="1">
    <location>
        <begin position="669"/>
        <end position="767"/>
    </location>
</feature>
<sequence>MRSLLQQRQRQQQQRQQQQRQQQQRQQQQRQQLSKGQERPQQAFRAGVASLDAVVKGMCCRPQQHVGGRQRALRTFQQQRIGLQEEQQLRRKTAASPLEGLILKRGNAWPYTWTVRAVRLAPPLLLYYAAEGSARSMWWRSSPSGSAAPARPPRGSLRLSSRSLVLHPPFPLDCLGRQAAFFVAVIADAATTPLCCPSCEPLEDSGAVSKAGARPLELRRPAALSGVLLDLEGDWHAESQAAATAALEDEAALREAAAAVSREASAVLADALTRAFQAAGSPKFLFAFRSLKEQQTWAAALVAATAAAGGTAAFGGALGEAAGEPSLDARHLSPQGAVSGKAPAAGAAEAGRSSGSISRAAARCRASSSSSVPSDASSLHNQSLFAPTAAAAAAPSPRASEEALASTQYIAAPECCWSSTRCTASAGPTPPISSKAFRRLPDPVRSKTAATRESSWCSSSPRTEQPLQRDASTALHYHELPHPHEPRQQQPSCLDALLFLLEHQQQHLLQHHTQQDPEARGEPQRIELLGGAIEAVRQGIRRHKEQQQQQEWGLLPITADRELVQALVDVQHALVPEENYAASAPHPPTPSSAPGATAAAPPVRATPEAPSTAAMEAAAQDAVFAAAASASALAVSNTSCRNTTAPAGRQVTGTVDEAAAPTNAALAPTTAPAGVAASDEAPLPDASIRTDSSATDGREDVAHIASAAAVDGEADTAEGTADTAPASKPPLTGAIGRDLPQGKQDSSVSKHSSKSLTTPHYSKGAREVWRTESADEELLHPVSRATPSPGCSSLLTETCAAAGPRPRPRADETFACAPANASAGPVVAMEWQAGRGETAQCYRDAHATHPKQILRSVTGRFGVTNAIVGEAAGEGGQGAADQGCTVGKAWTGRGVGEKAAGFRGPAPSLRPDAIGFLFLVPLVLNFQRERERRS</sequence>
<accession>A0A6P6RX74</accession>
<keyword evidence="2" id="KW-1185">Reference proteome</keyword>
<evidence type="ECO:0000313" key="2">
    <source>
        <dbReference type="Proteomes" id="UP000515125"/>
    </source>
</evidence>
<feature type="compositionally biased region" description="Low complexity" evidence="1">
    <location>
        <begin position="336"/>
        <end position="352"/>
    </location>
</feature>
<feature type="compositionally biased region" description="Low complexity" evidence="1">
    <location>
        <begin position="1"/>
        <end position="32"/>
    </location>
</feature>
<proteinExistence type="predicted"/>
<dbReference type="PANTHER" id="PTHR13270:SF13">
    <property type="entry name" value="LIMPET, ISOFORM K"/>
    <property type="match status" value="1"/>
</dbReference>
<dbReference type="PANTHER" id="PTHR13270">
    <property type="entry name" value="PROTEIN C20ORF116-RELATED"/>
    <property type="match status" value="1"/>
</dbReference>
<dbReference type="RefSeq" id="XP_026192498.1">
    <property type="nucleotide sequence ID" value="XM_026336713.1"/>
</dbReference>
<feature type="region of interest" description="Disordered" evidence="1">
    <location>
        <begin position="581"/>
        <end position="613"/>
    </location>
</feature>
<evidence type="ECO:0000313" key="3">
    <source>
        <dbReference type="RefSeq" id="XP_026192498.1"/>
    </source>
</evidence>
<feature type="region of interest" description="Disordered" evidence="1">
    <location>
        <begin position="325"/>
        <end position="352"/>
    </location>
</feature>
<dbReference type="AlphaFoldDB" id="A0A6P6RX74"/>
<name>A0A6P6RX74_9EIME</name>
<protein>
    <submittedName>
        <fullName evidence="3">Uncharacterized protein LOC34617858</fullName>
    </submittedName>
</protein>
<gene>
    <name evidence="3" type="primary">LOC34617858</name>
</gene>
<feature type="compositionally biased region" description="Low complexity" evidence="1">
    <location>
        <begin position="592"/>
        <end position="613"/>
    </location>
</feature>
<dbReference type="GeneID" id="34617858"/>
<feature type="compositionally biased region" description="Polar residues" evidence="1">
    <location>
        <begin position="448"/>
        <end position="466"/>
    </location>
</feature>
<evidence type="ECO:0000256" key="1">
    <source>
        <dbReference type="SAM" id="MobiDB-lite"/>
    </source>
</evidence>
<organism evidence="2 3">
    <name type="scientific">Cyclospora cayetanensis</name>
    <dbReference type="NCBI Taxonomy" id="88456"/>
    <lineage>
        <taxon>Eukaryota</taxon>
        <taxon>Sar</taxon>
        <taxon>Alveolata</taxon>
        <taxon>Apicomplexa</taxon>
        <taxon>Conoidasida</taxon>
        <taxon>Coccidia</taxon>
        <taxon>Eucoccidiorida</taxon>
        <taxon>Eimeriorina</taxon>
        <taxon>Eimeriidae</taxon>
        <taxon>Cyclospora</taxon>
    </lineage>
</organism>
<feature type="region of interest" description="Disordered" evidence="1">
    <location>
        <begin position="423"/>
        <end position="470"/>
    </location>
</feature>
<dbReference type="Proteomes" id="UP000515125">
    <property type="component" value="Unplaced"/>
</dbReference>
<dbReference type="OrthoDB" id="349546at2759"/>
<feature type="region of interest" description="Disordered" evidence="1">
    <location>
        <begin position="1"/>
        <end position="42"/>
    </location>
</feature>